<proteinExistence type="predicted"/>
<dbReference type="PROSITE" id="PS50005">
    <property type="entry name" value="TPR"/>
    <property type="match status" value="1"/>
</dbReference>
<dbReference type="AlphaFoldDB" id="A0A9P4SA13"/>
<evidence type="ECO:0000256" key="6">
    <source>
        <dbReference type="ARBA" id="ARBA00073740"/>
    </source>
</evidence>
<evidence type="ECO:0000256" key="7">
    <source>
        <dbReference type="PROSITE-ProRule" id="PRU00339"/>
    </source>
</evidence>
<dbReference type="CDD" id="cd06257">
    <property type="entry name" value="DnaJ"/>
    <property type="match status" value="1"/>
</dbReference>
<keyword evidence="5" id="KW-0256">Endoplasmic reticulum</keyword>
<dbReference type="SUPFAM" id="SSF46565">
    <property type="entry name" value="Chaperone J-domain"/>
    <property type="match status" value="1"/>
</dbReference>
<dbReference type="PANTHER" id="PTHR44140:SF2">
    <property type="entry name" value="LD25575P"/>
    <property type="match status" value="1"/>
</dbReference>
<dbReference type="OrthoDB" id="1726119at2759"/>
<dbReference type="Gene3D" id="1.10.287.110">
    <property type="entry name" value="DnaJ domain"/>
    <property type="match status" value="1"/>
</dbReference>
<dbReference type="Pfam" id="PF13432">
    <property type="entry name" value="TPR_16"/>
    <property type="match status" value="1"/>
</dbReference>
<keyword evidence="4 7" id="KW-0802">TPR repeat</keyword>
<dbReference type="GO" id="GO:0051087">
    <property type="term" value="F:protein-folding chaperone binding"/>
    <property type="evidence" value="ECO:0007669"/>
    <property type="project" value="TreeGrafter"/>
</dbReference>
<comment type="caution">
    <text evidence="11">The sequence shown here is derived from an EMBL/GenBank/DDBJ whole genome shotgun (WGS) entry which is preliminary data.</text>
</comment>
<feature type="compositionally biased region" description="Gly residues" evidence="8">
    <location>
        <begin position="501"/>
        <end position="519"/>
    </location>
</feature>
<feature type="repeat" description="TPR" evidence="7">
    <location>
        <begin position="68"/>
        <end position="101"/>
    </location>
</feature>
<dbReference type="SMART" id="SM00271">
    <property type="entry name" value="DnaJ"/>
    <property type="match status" value="1"/>
</dbReference>
<evidence type="ECO:0000256" key="3">
    <source>
        <dbReference type="ARBA" id="ARBA00022737"/>
    </source>
</evidence>
<dbReference type="Gene3D" id="1.25.40.10">
    <property type="entry name" value="Tetratricopeptide repeat domain"/>
    <property type="match status" value="1"/>
</dbReference>
<evidence type="ECO:0000256" key="2">
    <source>
        <dbReference type="ARBA" id="ARBA00022729"/>
    </source>
</evidence>
<dbReference type="InterPro" id="IPR019734">
    <property type="entry name" value="TPR_rpt"/>
</dbReference>
<dbReference type="InterPro" id="IPR036869">
    <property type="entry name" value="J_dom_sf"/>
</dbReference>
<evidence type="ECO:0000256" key="4">
    <source>
        <dbReference type="ARBA" id="ARBA00022803"/>
    </source>
</evidence>
<dbReference type="GO" id="GO:0005788">
    <property type="term" value="C:endoplasmic reticulum lumen"/>
    <property type="evidence" value="ECO:0007669"/>
    <property type="project" value="UniProtKB-SubCell"/>
</dbReference>
<feature type="domain" description="J" evidence="10">
    <location>
        <begin position="403"/>
        <end position="472"/>
    </location>
</feature>
<dbReference type="EMBL" id="MU006096">
    <property type="protein sequence ID" value="KAF2838624.1"/>
    <property type="molecule type" value="Genomic_DNA"/>
</dbReference>
<evidence type="ECO:0000256" key="5">
    <source>
        <dbReference type="ARBA" id="ARBA00022824"/>
    </source>
</evidence>
<dbReference type="InterPro" id="IPR051727">
    <property type="entry name" value="DnaJ_C3_Co-chaperones"/>
</dbReference>
<evidence type="ECO:0000313" key="11">
    <source>
        <dbReference type="EMBL" id="KAF2838624.1"/>
    </source>
</evidence>
<dbReference type="PANTHER" id="PTHR44140">
    <property type="entry name" value="LD25575P"/>
    <property type="match status" value="1"/>
</dbReference>
<feature type="region of interest" description="Disordered" evidence="8">
    <location>
        <begin position="467"/>
        <end position="526"/>
    </location>
</feature>
<feature type="signal peptide" evidence="9">
    <location>
        <begin position="1"/>
        <end position="23"/>
    </location>
</feature>
<dbReference type="PROSITE" id="PS51257">
    <property type="entry name" value="PROKAR_LIPOPROTEIN"/>
    <property type="match status" value="1"/>
</dbReference>
<name>A0A9P4SA13_9PEZI</name>
<gene>
    <name evidence="11" type="ORF">M501DRAFT_1011424</name>
</gene>
<dbReference type="Pfam" id="PF00226">
    <property type="entry name" value="DnaJ"/>
    <property type="match status" value="1"/>
</dbReference>
<dbReference type="Proteomes" id="UP000799429">
    <property type="component" value="Unassembled WGS sequence"/>
</dbReference>
<dbReference type="GO" id="GO:0051787">
    <property type="term" value="F:misfolded protein binding"/>
    <property type="evidence" value="ECO:0007669"/>
    <property type="project" value="TreeGrafter"/>
</dbReference>
<dbReference type="InterPro" id="IPR001623">
    <property type="entry name" value="DnaJ_domain"/>
</dbReference>
<accession>A0A9P4SA13</accession>
<evidence type="ECO:0000256" key="1">
    <source>
        <dbReference type="ARBA" id="ARBA00004319"/>
    </source>
</evidence>
<evidence type="ECO:0000313" key="12">
    <source>
        <dbReference type="Proteomes" id="UP000799429"/>
    </source>
</evidence>
<evidence type="ECO:0000256" key="9">
    <source>
        <dbReference type="SAM" id="SignalP"/>
    </source>
</evidence>
<organism evidence="11 12">
    <name type="scientific">Patellaria atrata CBS 101060</name>
    <dbReference type="NCBI Taxonomy" id="1346257"/>
    <lineage>
        <taxon>Eukaryota</taxon>
        <taxon>Fungi</taxon>
        <taxon>Dikarya</taxon>
        <taxon>Ascomycota</taxon>
        <taxon>Pezizomycotina</taxon>
        <taxon>Dothideomycetes</taxon>
        <taxon>Dothideomycetes incertae sedis</taxon>
        <taxon>Patellariales</taxon>
        <taxon>Patellariaceae</taxon>
        <taxon>Patellaria</taxon>
    </lineage>
</organism>
<feature type="chain" id="PRO_5040268869" description="Tetratricopeptide repeat and J domain-containing co-chaperone DNJ1" evidence="9">
    <location>
        <begin position="24"/>
        <end position="526"/>
    </location>
</feature>
<dbReference type="FunFam" id="1.25.40.10:FF:000224">
    <property type="entry name" value="DnaJ and TPR domain protein"/>
    <property type="match status" value="1"/>
</dbReference>
<evidence type="ECO:0000259" key="10">
    <source>
        <dbReference type="PROSITE" id="PS50076"/>
    </source>
</evidence>
<keyword evidence="12" id="KW-1185">Reference proteome</keyword>
<keyword evidence="3" id="KW-0677">Repeat</keyword>
<sequence length="526" mass="57874">MIIRSYPLAIGAALLYTAPLVSGLSCEPSADVPLSHLITSANANLAAGNAQDALTCFDIAVSRDPQSYLTLFKRGATYLSLGRTTQALQDFDKALVIKPDFEGALLQRAKLKSRAGDWVGAKRDYKAAGKIDGPEIAEIEEAQVAVSLAAEAERNGDWERCVTQAGTAILVAGGALDIRRTRAKCRLEKGEVAEALNDIQHVLQMTGSTEPHLQISAMMFYSLGETDKGLSQIRKCLQSDPDSKVCRKLMRSEKSVDKSLKKVRTFREKRQFNSAVKLLIPTGEEPGLIQEVKDEVKSLQKEGWIHDKAPNGLLGDLYEMACEAYVEMNNHKRAEPWCNEALTYNPTCLHALLSKAQRQIDADDFEPAISTLNQAKEHHQNDRKIQEMLQNAHTLLKRSKQKDYYKVLGVSRDADERTIKKAYRNLSKLFHPDKASQQGLSKEESEKKMGAINEAYEVLKDPELRARFDRGDDPNNPEGQGNPFQGSPFGGGQQFFFQQGGFSGGGFPGGGFPGGGGGSQFKFNFG</sequence>
<comment type="subcellular location">
    <subcellularLocation>
        <location evidence="1">Endoplasmic reticulum lumen</location>
    </subcellularLocation>
</comment>
<protein>
    <recommendedName>
        <fullName evidence="6">Tetratricopeptide repeat and J domain-containing co-chaperone DNJ1</fullName>
    </recommendedName>
</protein>
<dbReference type="InterPro" id="IPR011990">
    <property type="entry name" value="TPR-like_helical_dom_sf"/>
</dbReference>
<keyword evidence="2 9" id="KW-0732">Signal</keyword>
<dbReference type="SMART" id="SM00028">
    <property type="entry name" value="TPR"/>
    <property type="match status" value="7"/>
</dbReference>
<dbReference type="PROSITE" id="PS50076">
    <property type="entry name" value="DNAJ_2"/>
    <property type="match status" value="1"/>
</dbReference>
<evidence type="ECO:0000256" key="8">
    <source>
        <dbReference type="SAM" id="MobiDB-lite"/>
    </source>
</evidence>
<reference evidence="11" key="1">
    <citation type="journal article" date="2020" name="Stud. Mycol.">
        <title>101 Dothideomycetes genomes: a test case for predicting lifestyles and emergence of pathogens.</title>
        <authorList>
            <person name="Haridas S."/>
            <person name="Albert R."/>
            <person name="Binder M."/>
            <person name="Bloem J."/>
            <person name="Labutti K."/>
            <person name="Salamov A."/>
            <person name="Andreopoulos B."/>
            <person name="Baker S."/>
            <person name="Barry K."/>
            <person name="Bills G."/>
            <person name="Bluhm B."/>
            <person name="Cannon C."/>
            <person name="Castanera R."/>
            <person name="Culley D."/>
            <person name="Daum C."/>
            <person name="Ezra D."/>
            <person name="Gonzalez J."/>
            <person name="Henrissat B."/>
            <person name="Kuo A."/>
            <person name="Liang C."/>
            <person name="Lipzen A."/>
            <person name="Lutzoni F."/>
            <person name="Magnuson J."/>
            <person name="Mondo S."/>
            <person name="Nolan M."/>
            <person name="Ohm R."/>
            <person name="Pangilinan J."/>
            <person name="Park H.-J."/>
            <person name="Ramirez L."/>
            <person name="Alfaro M."/>
            <person name="Sun H."/>
            <person name="Tritt A."/>
            <person name="Yoshinaga Y."/>
            <person name="Zwiers L.-H."/>
            <person name="Turgeon B."/>
            <person name="Goodwin S."/>
            <person name="Spatafora J."/>
            <person name="Crous P."/>
            <person name="Grigoriev I."/>
        </authorList>
    </citation>
    <scope>NUCLEOTIDE SEQUENCE</scope>
    <source>
        <strain evidence="11">CBS 101060</strain>
    </source>
</reference>
<dbReference type="SUPFAM" id="SSF48452">
    <property type="entry name" value="TPR-like"/>
    <property type="match status" value="2"/>
</dbReference>
<dbReference type="PRINTS" id="PR00625">
    <property type="entry name" value="JDOMAIN"/>
</dbReference>
<dbReference type="GO" id="GO:0034975">
    <property type="term" value="P:protein folding in endoplasmic reticulum"/>
    <property type="evidence" value="ECO:0007669"/>
    <property type="project" value="TreeGrafter"/>
</dbReference>